<dbReference type="RefSeq" id="WP_229773982.1">
    <property type="nucleotide sequence ID" value="NZ_BMPG01000002.1"/>
</dbReference>
<dbReference type="GO" id="GO:0051607">
    <property type="term" value="P:defense response to virus"/>
    <property type="evidence" value="ECO:0007669"/>
    <property type="project" value="UniProtKB-KW"/>
</dbReference>
<keyword evidence="1" id="KW-0051">Antiviral defense</keyword>
<evidence type="ECO:0000256" key="1">
    <source>
        <dbReference type="ARBA" id="ARBA00023118"/>
    </source>
</evidence>
<dbReference type="Gene3D" id="3.30.70.2660">
    <property type="match status" value="1"/>
</dbReference>
<name>A0A830FI43_9EURY</name>
<evidence type="ECO:0000313" key="4">
    <source>
        <dbReference type="Proteomes" id="UP000607197"/>
    </source>
</evidence>
<organism evidence="3 4">
    <name type="scientific">Halocalculus aciditolerans</name>
    <dbReference type="NCBI Taxonomy" id="1383812"/>
    <lineage>
        <taxon>Archaea</taxon>
        <taxon>Methanobacteriati</taxon>
        <taxon>Methanobacteriota</taxon>
        <taxon>Stenosarchaea group</taxon>
        <taxon>Halobacteria</taxon>
        <taxon>Halobacteriales</taxon>
        <taxon>Halobacteriaceae</taxon>
        <taxon>Halocalculus</taxon>
    </lineage>
</organism>
<dbReference type="AlphaFoldDB" id="A0A830FI43"/>
<feature type="compositionally biased region" description="Basic and acidic residues" evidence="2">
    <location>
        <begin position="16"/>
        <end position="30"/>
    </location>
</feature>
<reference evidence="3" key="2">
    <citation type="submission" date="2020-09" db="EMBL/GenBank/DDBJ databases">
        <authorList>
            <person name="Sun Q."/>
            <person name="Ohkuma M."/>
        </authorList>
    </citation>
    <scope>NUCLEOTIDE SEQUENCE</scope>
    <source>
        <strain evidence="3">JCM 19596</strain>
    </source>
</reference>
<evidence type="ECO:0000313" key="3">
    <source>
        <dbReference type="EMBL" id="GGL58097.1"/>
    </source>
</evidence>
<dbReference type="CDD" id="cd09692">
    <property type="entry name" value="Cas5_I-B"/>
    <property type="match status" value="1"/>
</dbReference>
<dbReference type="InterPro" id="IPR021124">
    <property type="entry name" value="CRISPR-assoc_prot_Cas5"/>
</dbReference>
<keyword evidence="4" id="KW-1185">Reference proteome</keyword>
<dbReference type="EMBL" id="BMPG01000002">
    <property type="protein sequence ID" value="GGL58097.1"/>
    <property type="molecule type" value="Genomic_DNA"/>
</dbReference>
<feature type="region of interest" description="Disordered" evidence="2">
    <location>
        <begin position="1"/>
        <end position="44"/>
    </location>
</feature>
<dbReference type="InterPro" id="IPR013421">
    <property type="entry name" value="CRISPR-assoc_prot_Cas5_HALMA"/>
</dbReference>
<protein>
    <recommendedName>
        <fullName evidence="5">Type I-B CRISPR-associated protein Cas5</fullName>
    </recommendedName>
</protein>
<evidence type="ECO:0008006" key="5">
    <source>
        <dbReference type="Google" id="ProtNLM"/>
    </source>
</evidence>
<dbReference type="Proteomes" id="UP000607197">
    <property type="component" value="Unassembled WGS sequence"/>
</dbReference>
<dbReference type="InterPro" id="IPR013422">
    <property type="entry name" value="CRISPR-assoc_prot_Cas5_N"/>
</dbReference>
<gene>
    <name evidence="3" type="ORF">GCM10009039_15370</name>
</gene>
<comment type="caution">
    <text evidence="3">The sequence shown here is derived from an EMBL/GenBank/DDBJ whole genome shotgun (WGS) entry which is preliminary data.</text>
</comment>
<accession>A0A830FI43</accession>
<dbReference type="NCBIfam" id="TIGR02592">
    <property type="entry name" value="cas_Cas5h"/>
    <property type="match status" value="1"/>
</dbReference>
<proteinExistence type="predicted"/>
<evidence type="ECO:0000256" key="2">
    <source>
        <dbReference type="SAM" id="MobiDB-lite"/>
    </source>
</evidence>
<feature type="compositionally biased region" description="Low complexity" evidence="2">
    <location>
        <begin position="35"/>
        <end position="44"/>
    </location>
</feature>
<dbReference type="Pfam" id="PF09704">
    <property type="entry name" value="Cas_Cas5d"/>
    <property type="match status" value="1"/>
</dbReference>
<dbReference type="NCBIfam" id="TIGR02593">
    <property type="entry name" value="CRISPR_cas5"/>
    <property type="match status" value="1"/>
</dbReference>
<dbReference type="GO" id="GO:0043571">
    <property type="term" value="P:maintenance of CRISPR repeat elements"/>
    <property type="evidence" value="ECO:0007669"/>
    <property type="project" value="InterPro"/>
</dbReference>
<reference evidence="3" key="1">
    <citation type="journal article" date="2014" name="Int. J. Syst. Evol. Microbiol.">
        <title>Complete genome sequence of Corynebacterium casei LMG S-19264T (=DSM 44701T), isolated from a smear-ripened cheese.</title>
        <authorList>
            <consortium name="US DOE Joint Genome Institute (JGI-PGF)"/>
            <person name="Walter F."/>
            <person name="Albersmeier A."/>
            <person name="Kalinowski J."/>
            <person name="Ruckert C."/>
        </authorList>
    </citation>
    <scope>NUCLEOTIDE SEQUENCE</scope>
    <source>
        <strain evidence="3">JCM 19596</strain>
    </source>
</reference>
<sequence>MAQESLDGWFDEGEESASRGERDALDRSSEPSDGTAEASTASSSHEFPERCLSFTVRGPWGHFRRVEGNVVKQTYRVIPRTTVAGLLAAVLGIGRDDYYELFAEGASAVAIEPVSELRTLNMPMNALSTAKSDLTSLNGRGKVSVRLPNPAKLRQQHNYEVLVDPAYRVDVALADDERYRELRETLDAGKSHYVPSLGLSEHLAEIDYHGEYAVEDGSSEGVVDVDSAVPNAVDSVVPDPGTRCQVEESPAFMETDAGGRTTTAFTAYTYNPDAGPLAVRDVETSLVDGRTVVFV</sequence>